<gene>
    <name evidence="3" type="primary">BRME1</name>
</gene>
<evidence type="ECO:0000256" key="1">
    <source>
        <dbReference type="SAM" id="MobiDB-lite"/>
    </source>
</evidence>
<keyword evidence="2" id="KW-1185">Reference proteome</keyword>
<feature type="region of interest" description="Disordered" evidence="1">
    <location>
        <begin position="1"/>
        <end position="128"/>
    </location>
</feature>
<dbReference type="InParanoid" id="A0A2Y9QBJ8"/>
<feature type="region of interest" description="Disordered" evidence="1">
    <location>
        <begin position="165"/>
        <end position="342"/>
    </location>
</feature>
<dbReference type="AlphaFoldDB" id="A0A2Y9QBJ8"/>
<feature type="region of interest" description="Disordered" evidence="1">
    <location>
        <begin position="376"/>
        <end position="496"/>
    </location>
</feature>
<accession>A0A2Y9QBJ8</accession>
<dbReference type="PANTHER" id="PTHR14583:SF0">
    <property type="entry name" value="BREAK REPAIR MEIOTIC RECOMBINASE RECRUITMENT FACTOR 1"/>
    <property type="match status" value="1"/>
</dbReference>
<evidence type="ECO:0000313" key="3">
    <source>
        <dbReference type="RefSeq" id="XP_023580535.1"/>
    </source>
</evidence>
<feature type="compositionally biased region" description="Polar residues" evidence="1">
    <location>
        <begin position="314"/>
        <end position="327"/>
    </location>
</feature>
<dbReference type="GO" id="GO:1990918">
    <property type="term" value="P:double-strand break repair involved in meiotic recombination"/>
    <property type="evidence" value="ECO:0007669"/>
    <property type="project" value="InterPro"/>
</dbReference>
<proteinExistence type="predicted"/>
<protein>
    <submittedName>
        <fullName evidence="3">Break repair meiotic recombinase recruitment factor 1</fullName>
    </submittedName>
</protein>
<name>A0A2Y9QBJ8_TRIMA</name>
<dbReference type="Proteomes" id="UP000248480">
    <property type="component" value="Unplaced"/>
</dbReference>
<feature type="region of interest" description="Disordered" evidence="1">
    <location>
        <begin position="526"/>
        <end position="557"/>
    </location>
</feature>
<dbReference type="FunCoup" id="A0A2Y9QBJ8">
    <property type="interactions" value="26"/>
</dbReference>
<organism evidence="2 3">
    <name type="scientific">Trichechus manatus latirostris</name>
    <name type="common">Florida manatee</name>
    <dbReference type="NCBI Taxonomy" id="127582"/>
    <lineage>
        <taxon>Eukaryota</taxon>
        <taxon>Metazoa</taxon>
        <taxon>Chordata</taxon>
        <taxon>Craniata</taxon>
        <taxon>Vertebrata</taxon>
        <taxon>Euteleostomi</taxon>
        <taxon>Mammalia</taxon>
        <taxon>Eutheria</taxon>
        <taxon>Afrotheria</taxon>
        <taxon>Sirenia</taxon>
        <taxon>Trichechidae</taxon>
        <taxon>Trichechus</taxon>
    </lineage>
</organism>
<feature type="region of interest" description="Disordered" evidence="1">
    <location>
        <begin position="626"/>
        <end position="648"/>
    </location>
</feature>
<dbReference type="InterPro" id="IPR031441">
    <property type="entry name" value="Brme1"/>
</dbReference>
<reference evidence="3" key="1">
    <citation type="submission" date="2025-08" db="UniProtKB">
        <authorList>
            <consortium name="RefSeq"/>
        </authorList>
    </citation>
    <scope>IDENTIFICATION</scope>
</reference>
<dbReference type="RefSeq" id="XP_023580535.1">
    <property type="nucleotide sequence ID" value="XM_023724767.1"/>
</dbReference>
<dbReference type="PANTHER" id="PTHR14583">
    <property type="entry name" value="UNCHARACTERIZED PROTEIN C19ORF57 FAMILY MEMBER"/>
    <property type="match status" value="1"/>
</dbReference>
<dbReference type="Pfam" id="PF15710">
    <property type="entry name" value="Brme1"/>
    <property type="match status" value="1"/>
</dbReference>
<evidence type="ECO:0000313" key="2">
    <source>
        <dbReference type="Proteomes" id="UP000248480"/>
    </source>
</evidence>
<dbReference type="CTD" id="79173"/>
<feature type="compositionally biased region" description="Polar residues" evidence="1">
    <location>
        <begin position="175"/>
        <end position="187"/>
    </location>
</feature>
<dbReference type="GeneID" id="101340608"/>
<sequence>MGFEARPSPAFSLNNDQSMRGERVYSLKLPKKPRLGDSDRAPQSPELGRLPAPEESEGKVGSIPPAEHSEEEPRPAAPSSPDEETEVPSRLLGEPEKDPTPFPLSQNSVGKFVPQFAKPRKTVTRKAERREEVIGCEAFNLETLQEPSAPQVGSQQLHALPGLAFTEEGGLKDQAQATVTCPEQHSQLPPKPVPGTGASLPVMSPDGSPSWGAVPSASERASQEHPSEPGTRGGNSSFQSGFLVEPQGNGRPGTEKGLAPEGPGQKGPPPSNESEGKEPHGGAPQEEGEGIPGALGPDPARRLSPVSQGPEPGSATQGCPSHVQTPSRPVVIVTNWSTDPTALPPGALKVARLHRQAPNSSHSVALPCSLVAVGVQGEAGPEDKPPGDAPGPPVAARVPAQENQEPTVVGGDSGPLATEAGPGVDLKQMLSPGQEEPVGVCALLSPKPLGGKAAEPGGESRLDPEPPGHSLSLRATSPPEHREVVDGPSQGPEAHTALDPADQAVWGCSSPMELDFLPDSQIQDALDAPDFEAPPGQASPMGSKPSSCWPGTSPPATGAPVTVVQPRTHDLGNKAFEAPRLEDATDTVCGLIMELSNLNRLIMSTHRDLEAFKRLSYWKAKPAGKAPVPYAPKGAANLPRGEQPWRDV</sequence>
<dbReference type="KEGG" id="tmu:101340608"/>